<dbReference type="PANTHER" id="PTHR14002">
    <property type="entry name" value="ENDOGLIN/TGF-BETA RECEPTOR TYPE III"/>
    <property type="match status" value="1"/>
</dbReference>
<dbReference type="EMBL" id="JAGEUA010000002">
    <property type="protein sequence ID" value="KAL1007634.1"/>
    <property type="molecule type" value="Genomic_DNA"/>
</dbReference>
<evidence type="ECO:0000256" key="2">
    <source>
        <dbReference type="ARBA" id="ARBA00023157"/>
    </source>
</evidence>
<dbReference type="InterPro" id="IPR055356">
    <property type="entry name" value="ZP-N"/>
</dbReference>
<keyword evidence="8" id="KW-1185">Reference proteome</keyword>
<sequence length="736" mass="82093">MDLGRLLLLGVSLAACHSTNFTYYGSTIHYIIPGAIPVAKSKWTEVQFQYRENGRDRCDQQLSWSCVNGYCQGSENWQGPVVRTDKNQLGQSLWCQSEGYFTRNFTREQNSSTYSEFYTLSNSGCCWGSNVDGKTNWTMQMSVDLGLRNDSRPPTLNAPPVTATVSKLRVPQNCFSSLPLLAYDPDGDYVRCYFSTNASYPNVTLDRVRCTLLATGQLPIGVHVFELMMQDHPTTVVAMSGYHTNYSRFPLNESSVKNLTPTPFSRVPLQFAVEIQPALSDCQPGHIQPQFLSPTPSHGEVQHSPVGNLYQLEVRAKTAQTKIIDFQISGPPNMTKIIQDEGFGVSRLTLGWTPQESDRKQHIPICFTAETTESQSEMRCIILVVAKSVALTGKANVSCTPNSITIVMSKARLPEVDINWLRLADTSCSLTSNQTHIMGTVSLNACGTKVEDGGDFLVFKNEINSFDASNAIITRRYAVKIGFSCQFPKTTSVSNHYQLYNTDYLFTESNFGTFGYIFQAFKDSNFSKKIDPSTYPVEVQIIDIVYMGIQALSDLPRLQMFVESCKATPNNNPSGTLFYYLIKDGCLTDETVKVHSSNLTQFYFEVQAFKFTGSYDQVYITCSVILCEAGNPTSRCAQGCINQASRRRRRESPDGETGIHYITQGPFRVVRETQSREAQPNADKETGAAPAVQFLSSDTLVCVGFFISTMIVLSVGVVYFVRKRRAEDHMALMSSY</sequence>
<dbReference type="InterPro" id="IPR055355">
    <property type="entry name" value="ZP-C"/>
</dbReference>
<dbReference type="Gene3D" id="2.60.40.3210">
    <property type="entry name" value="Zona pellucida, ZP-N domain"/>
    <property type="match status" value="1"/>
</dbReference>
<evidence type="ECO:0000313" key="7">
    <source>
        <dbReference type="EMBL" id="KAL1007634.1"/>
    </source>
</evidence>
<keyword evidence="4" id="KW-1133">Transmembrane helix</keyword>
<feature type="signal peptide" evidence="5">
    <location>
        <begin position="1"/>
        <end position="18"/>
    </location>
</feature>
<dbReference type="Proteomes" id="UP001557470">
    <property type="component" value="Unassembled WGS sequence"/>
</dbReference>
<evidence type="ECO:0000256" key="3">
    <source>
        <dbReference type="ARBA" id="ARBA00023180"/>
    </source>
</evidence>
<evidence type="ECO:0000256" key="5">
    <source>
        <dbReference type="SAM" id="SignalP"/>
    </source>
</evidence>
<dbReference type="AlphaFoldDB" id="A0ABD0XFF8"/>
<gene>
    <name evidence="7" type="ORF">UPYG_G00089320</name>
</gene>
<dbReference type="InterPro" id="IPR042235">
    <property type="entry name" value="ZP-C_dom"/>
</dbReference>
<proteinExistence type="predicted"/>
<keyword evidence="3" id="KW-0325">Glycoprotein</keyword>
<keyword evidence="4" id="KW-0472">Membrane</keyword>
<dbReference type="Pfam" id="PF00100">
    <property type="entry name" value="Zona_pellucida"/>
    <property type="match status" value="1"/>
</dbReference>
<dbReference type="PROSITE" id="PS51257">
    <property type="entry name" value="PROKAR_LIPOPROTEIN"/>
    <property type="match status" value="1"/>
</dbReference>
<name>A0ABD0XFF8_UMBPY</name>
<evidence type="ECO:0000259" key="6">
    <source>
        <dbReference type="PROSITE" id="PS51034"/>
    </source>
</evidence>
<keyword evidence="4" id="KW-0812">Transmembrane</keyword>
<feature type="chain" id="PRO_5044756403" description="ZP domain-containing protein" evidence="5">
    <location>
        <begin position="19"/>
        <end position="736"/>
    </location>
</feature>
<dbReference type="Pfam" id="PF23344">
    <property type="entry name" value="ZP-N"/>
    <property type="match status" value="1"/>
</dbReference>
<evidence type="ECO:0000256" key="4">
    <source>
        <dbReference type="SAM" id="Phobius"/>
    </source>
</evidence>
<evidence type="ECO:0000256" key="1">
    <source>
        <dbReference type="ARBA" id="ARBA00022729"/>
    </source>
</evidence>
<reference evidence="7 8" key="1">
    <citation type="submission" date="2024-06" db="EMBL/GenBank/DDBJ databases">
        <authorList>
            <person name="Pan Q."/>
            <person name="Wen M."/>
            <person name="Jouanno E."/>
            <person name="Zahm M."/>
            <person name="Klopp C."/>
            <person name="Cabau C."/>
            <person name="Louis A."/>
            <person name="Berthelot C."/>
            <person name="Parey E."/>
            <person name="Roest Crollius H."/>
            <person name="Montfort J."/>
            <person name="Robinson-Rechavi M."/>
            <person name="Bouchez O."/>
            <person name="Lampietro C."/>
            <person name="Lopez Roques C."/>
            <person name="Donnadieu C."/>
            <person name="Postlethwait J."/>
            <person name="Bobe J."/>
            <person name="Verreycken H."/>
            <person name="Guiguen Y."/>
        </authorList>
    </citation>
    <scope>NUCLEOTIDE SEQUENCE [LARGE SCALE GENOMIC DNA]</scope>
    <source>
        <strain evidence="7">Up_M1</strain>
        <tissue evidence="7">Testis</tissue>
    </source>
</reference>
<feature type="transmembrane region" description="Helical" evidence="4">
    <location>
        <begin position="703"/>
        <end position="721"/>
    </location>
</feature>
<feature type="domain" description="ZP" evidence="6">
    <location>
        <begin position="398"/>
        <end position="643"/>
    </location>
</feature>
<protein>
    <recommendedName>
        <fullName evidence="6">ZP domain-containing protein</fullName>
    </recommendedName>
</protein>
<keyword evidence="1 5" id="KW-0732">Signal</keyword>
<dbReference type="Gene3D" id="2.60.40.4100">
    <property type="entry name" value="Zona pellucida, ZP-C domain"/>
    <property type="match status" value="1"/>
</dbReference>
<evidence type="ECO:0000313" key="8">
    <source>
        <dbReference type="Proteomes" id="UP001557470"/>
    </source>
</evidence>
<keyword evidence="2" id="KW-1015">Disulfide bond</keyword>
<organism evidence="7 8">
    <name type="scientific">Umbra pygmaea</name>
    <name type="common">Eastern mudminnow</name>
    <dbReference type="NCBI Taxonomy" id="75934"/>
    <lineage>
        <taxon>Eukaryota</taxon>
        <taxon>Metazoa</taxon>
        <taxon>Chordata</taxon>
        <taxon>Craniata</taxon>
        <taxon>Vertebrata</taxon>
        <taxon>Euteleostomi</taxon>
        <taxon>Actinopterygii</taxon>
        <taxon>Neopterygii</taxon>
        <taxon>Teleostei</taxon>
        <taxon>Protacanthopterygii</taxon>
        <taxon>Esociformes</taxon>
        <taxon>Umbridae</taxon>
        <taxon>Umbra</taxon>
    </lineage>
</organism>
<dbReference type="PRINTS" id="PR00023">
    <property type="entry name" value="ZPELLUCIDA"/>
</dbReference>
<dbReference type="PANTHER" id="PTHR14002:SF59">
    <property type="entry name" value="CUB AND ZONA PELLUCIDA-LIKE DOMAIN-CONTAINING PROTEIN 1-RELATED"/>
    <property type="match status" value="1"/>
</dbReference>
<dbReference type="InterPro" id="IPR001507">
    <property type="entry name" value="ZP_dom"/>
</dbReference>
<comment type="caution">
    <text evidence="7">The sequence shown here is derived from an EMBL/GenBank/DDBJ whole genome shotgun (WGS) entry which is preliminary data.</text>
</comment>
<dbReference type="InterPro" id="IPR048290">
    <property type="entry name" value="ZP_chr"/>
</dbReference>
<dbReference type="SMART" id="SM00241">
    <property type="entry name" value="ZP"/>
    <property type="match status" value="1"/>
</dbReference>
<dbReference type="PROSITE" id="PS51034">
    <property type="entry name" value="ZP_2"/>
    <property type="match status" value="1"/>
</dbReference>
<accession>A0ABD0XFF8</accession>